<evidence type="ECO:0000313" key="7">
    <source>
        <dbReference type="Proteomes" id="UP001237448"/>
    </source>
</evidence>
<reference evidence="6 7" key="1">
    <citation type="submission" date="2023-07" db="EMBL/GenBank/DDBJ databases">
        <title>Genomic Encyclopedia of Type Strains, Phase IV (KMG-IV): sequencing the most valuable type-strain genomes for metagenomic binning, comparative biology and taxonomic classification.</title>
        <authorList>
            <person name="Goeker M."/>
        </authorList>
    </citation>
    <scope>NUCLEOTIDE SEQUENCE [LARGE SCALE GENOMIC DNA]</scope>
    <source>
        <strain evidence="6 7">DSM 5896</strain>
    </source>
</reference>
<name>A0ABU0FQ33_9HYPH</name>
<feature type="transmembrane region" description="Helical" evidence="5">
    <location>
        <begin position="12"/>
        <end position="39"/>
    </location>
</feature>
<dbReference type="InterPro" id="IPR023380">
    <property type="entry name" value="DsbB-like_sf"/>
</dbReference>
<feature type="transmembrane region" description="Helical" evidence="5">
    <location>
        <begin position="51"/>
        <end position="70"/>
    </location>
</feature>
<dbReference type="PIRSF" id="PIRSF033913">
    <property type="entry name" value="S-S_format_DsbB"/>
    <property type="match status" value="1"/>
</dbReference>
<sequence>MPLAPAQPRSRTGAYAALLAGLIALAVILAALVLQYGFGYAPCPLCLQQRWPYYIGAPVAILLGLFGGNLPPKVMAALLVLLAALFAYGAALGVYQAGAEWNFWLGPSDCSAGNSGANPSDVGGLLDAINTSTVVSCTNPRLRILGVSLAGWNAVVMAVLVVVTLHGAWRTAKAR</sequence>
<proteinExistence type="predicted"/>
<keyword evidence="2 5" id="KW-0812">Transmembrane</keyword>
<evidence type="ECO:0000313" key="6">
    <source>
        <dbReference type="EMBL" id="MDQ0396168.1"/>
    </source>
</evidence>
<keyword evidence="3 5" id="KW-1133">Transmembrane helix</keyword>
<evidence type="ECO:0000256" key="4">
    <source>
        <dbReference type="ARBA" id="ARBA00023136"/>
    </source>
</evidence>
<dbReference type="Proteomes" id="UP001237448">
    <property type="component" value="Unassembled WGS sequence"/>
</dbReference>
<dbReference type="Pfam" id="PF02600">
    <property type="entry name" value="DsbB"/>
    <property type="match status" value="1"/>
</dbReference>
<dbReference type="RefSeq" id="WP_307436041.1">
    <property type="nucleotide sequence ID" value="NZ_JAUSVK010000001.1"/>
</dbReference>
<dbReference type="InterPro" id="IPR024199">
    <property type="entry name" value="Uncharacterised_DsbB"/>
</dbReference>
<keyword evidence="4 5" id="KW-0472">Membrane</keyword>
<accession>A0ABU0FQ33</accession>
<feature type="transmembrane region" description="Helical" evidence="5">
    <location>
        <begin position="77"/>
        <end position="98"/>
    </location>
</feature>
<evidence type="ECO:0000256" key="2">
    <source>
        <dbReference type="ARBA" id="ARBA00022692"/>
    </source>
</evidence>
<dbReference type="InterPro" id="IPR003752">
    <property type="entry name" value="DiS_bond_form_DsbB/BdbC"/>
</dbReference>
<protein>
    <submittedName>
        <fullName evidence="6">Disulfide bond formation protein DsbB</fullName>
    </submittedName>
</protein>
<feature type="transmembrane region" description="Helical" evidence="5">
    <location>
        <begin position="149"/>
        <end position="169"/>
    </location>
</feature>
<evidence type="ECO:0000256" key="3">
    <source>
        <dbReference type="ARBA" id="ARBA00022989"/>
    </source>
</evidence>
<comment type="caution">
    <text evidence="6">The sequence shown here is derived from an EMBL/GenBank/DDBJ whole genome shotgun (WGS) entry which is preliminary data.</text>
</comment>
<evidence type="ECO:0000256" key="5">
    <source>
        <dbReference type="SAM" id="Phobius"/>
    </source>
</evidence>
<dbReference type="Gene3D" id="1.20.1550.10">
    <property type="entry name" value="DsbB-like"/>
    <property type="match status" value="1"/>
</dbReference>
<keyword evidence="7" id="KW-1185">Reference proteome</keyword>
<gene>
    <name evidence="6" type="ORF">J3R73_005960</name>
</gene>
<dbReference type="SUPFAM" id="SSF158442">
    <property type="entry name" value="DsbB-like"/>
    <property type="match status" value="1"/>
</dbReference>
<dbReference type="EMBL" id="JAUSVK010000001">
    <property type="protein sequence ID" value="MDQ0396168.1"/>
    <property type="molecule type" value="Genomic_DNA"/>
</dbReference>
<organism evidence="6 7">
    <name type="scientific">Labrys monachus</name>
    <dbReference type="NCBI Taxonomy" id="217067"/>
    <lineage>
        <taxon>Bacteria</taxon>
        <taxon>Pseudomonadati</taxon>
        <taxon>Pseudomonadota</taxon>
        <taxon>Alphaproteobacteria</taxon>
        <taxon>Hyphomicrobiales</taxon>
        <taxon>Xanthobacteraceae</taxon>
        <taxon>Labrys</taxon>
    </lineage>
</organism>
<evidence type="ECO:0000256" key="1">
    <source>
        <dbReference type="ARBA" id="ARBA00004141"/>
    </source>
</evidence>
<comment type="subcellular location">
    <subcellularLocation>
        <location evidence="1">Membrane</location>
        <topology evidence="1">Multi-pass membrane protein</topology>
    </subcellularLocation>
</comment>